<dbReference type="InterPro" id="IPR014555">
    <property type="entry name" value="RecF-like"/>
</dbReference>
<dbReference type="Pfam" id="PF13304">
    <property type="entry name" value="AAA_21"/>
    <property type="match status" value="1"/>
</dbReference>
<proteinExistence type="predicted"/>
<dbReference type="Proteomes" id="UP000245523">
    <property type="component" value="Unassembled WGS sequence"/>
</dbReference>
<dbReference type="RefSeq" id="WP_109587714.1">
    <property type="nucleotide sequence ID" value="NZ_QGHD01000027.1"/>
</dbReference>
<dbReference type="InterPro" id="IPR027417">
    <property type="entry name" value="P-loop_NTPase"/>
</dbReference>
<dbReference type="PIRSF" id="PIRSF029347">
    <property type="entry name" value="RecF"/>
    <property type="match status" value="1"/>
</dbReference>
<evidence type="ECO:0000313" key="2">
    <source>
        <dbReference type="EMBL" id="PWK93507.1"/>
    </source>
</evidence>
<sequence length="442" mass="49317">MLKSIRIQNFKSYKDATFELSPFTVLIGANASGKSNAIEALRFMSILAQGQKLSSLPYSTFNKEGGIRGKISNLMYQDSSECSFLCNFDDCDYDNLELTLSLLDEELHISNESVSSSKRKIPLYKIKERSGGVYASDVVVSYDNFTRGSKKNLINCSDQMTIFSQLTTSAPFQEKYEKSKEIIPNVCKTIEKTLDSFIFLDPVPAKMRSYCARDRALTENGGNLSGVIYNLTRNPAAYTREERKKNKKDILDFIKNLPEQNFTGLFSIKEPRGESIVSLKESFGGEGKEYDASLLSDGTLRVLAIAVALLSSPEYSTVVIEELDNGIHPSRAKTLLSKINEVAQKRHLKILITTHNPTLLDALPDEIVSDCVFCYRDPVDGSSKLRKISDLPNYFDLLVQGSLGDLLVSNRINDFVKKNLANNGKSESAYSWLAKLKSEIKG</sequence>
<comment type="caution">
    <text evidence="2">The sequence shown here is derived from an EMBL/GenBank/DDBJ whole genome shotgun (WGS) entry which is preliminary data.</text>
</comment>
<dbReference type="PANTHER" id="PTHR32182:SF22">
    <property type="entry name" value="ATP-DEPENDENT ENDONUCLEASE, OLD FAMILY-RELATED"/>
    <property type="match status" value="1"/>
</dbReference>
<dbReference type="PANTHER" id="PTHR32182">
    <property type="entry name" value="DNA REPLICATION AND REPAIR PROTEIN RECF"/>
    <property type="match status" value="1"/>
</dbReference>
<organism evidence="2 3">
    <name type="scientific">Hallerella porci</name>
    <dbReference type="NCBI Taxonomy" id="1945871"/>
    <lineage>
        <taxon>Bacteria</taxon>
        <taxon>Pseudomonadati</taxon>
        <taxon>Fibrobacterota</taxon>
        <taxon>Fibrobacteria</taxon>
        <taxon>Fibrobacterales</taxon>
        <taxon>Fibrobacteraceae</taxon>
        <taxon>Hallerella</taxon>
    </lineage>
</organism>
<gene>
    <name evidence="2" type="ORF">B0H50_12722</name>
</gene>
<dbReference type="InterPro" id="IPR003959">
    <property type="entry name" value="ATPase_AAA_core"/>
</dbReference>
<accession>A0ABX5LIJ0</accession>
<protein>
    <submittedName>
        <fullName evidence="2">ATPase</fullName>
    </submittedName>
</protein>
<evidence type="ECO:0000259" key="1">
    <source>
        <dbReference type="Pfam" id="PF13304"/>
    </source>
</evidence>
<evidence type="ECO:0000313" key="3">
    <source>
        <dbReference type="Proteomes" id="UP000245523"/>
    </source>
</evidence>
<reference evidence="2 3" key="1">
    <citation type="submission" date="2018-05" db="EMBL/GenBank/DDBJ databases">
        <title>Animal gut microbial communities from fecal samples from Wisconsin, USA.</title>
        <authorList>
            <person name="Neumann A."/>
        </authorList>
    </citation>
    <scope>NUCLEOTIDE SEQUENCE [LARGE SCALE GENOMIC DNA]</scope>
    <source>
        <strain evidence="2 3">UWS4</strain>
    </source>
</reference>
<dbReference type="Gene3D" id="3.40.50.300">
    <property type="entry name" value="P-loop containing nucleotide triphosphate hydrolases"/>
    <property type="match status" value="1"/>
</dbReference>
<dbReference type="CDD" id="cd00267">
    <property type="entry name" value="ABC_ATPase"/>
    <property type="match status" value="1"/>
</dbReference>
<name>A0ABX5LIJ0_9BACT</name>
<feature type="domain" description="ATPase AAA-type core" evidence="1">
    <location>
        <begin position="23"/>
        <end position="361"/>
    </location>
</feature>
<keyword evidence="3" id="KW-1185">Reference proteome</keyword>
<dbReference type="EMBL" id="QGHD01000027">
    <property type="protein sequence ID" value="PWK93507.1"/>
    <property type="molecule type" value="Genomic_DNA"/>
</dbReference>
<dbReference type="SUPFAM" id="SSF52540">
    <property type="entry name" value="P-loop containing nucleoside triphosphate hydrolases"/>
    <property type="match status" value="1"/>
</dbReference>